<dbReference type="SUPFAM" id="SSF51445">
    <property type="entry name" value="(Trans)glycosidases"/>
    <property type="match status" value="1"/>
</dbReference>
<dbReference type="Proteomes" id="UP000192907">
    <property type="component" value="Unassembled WGS sequence"/>
</dbReference>
<protein>
    <submittedName>
        <fullName evidence="4">Glycosyl hydrolases family 2, TIM barrel domain</fullName>
    </submittedName>
</protein>
<dbReference type="InterPro" id="IPR006103">
    <property type="entry name" value="Glyco_hydro_2_cat"/>
</dbReference>
<keyword evidence="2" id="KW-0732">Signal</keyword>
<evidence type="ECO:0000259" key="3">
    <source>
        <dbReference type="Pfam" id="PF02836"/>
    </source>
</evidence>
<evidence type="ECO:0000313" key="4">
    <source>
        <dbReference type="EMBL" id="SMF01376.1"/>
    </source>
</evidence>
<dbReference type="PANTHER" id="PTHR42732">
    <property type="entry name" value="BETA-GALACTOSIDASE"/>
    <property type="match status" value="1"/>
</dbReference>
<dbReference type="GO" id="GO:0004553">
    <property type="term" value="F:hydrolase activity, hydrolyzing O-glycosyl compounds"/>
    <property type="evidence" value="ECO:0007669"/>
    <property type="project" value="InterPro"/>
</dbReference>
<dbReference type="RefSeq" id="WP_132316063.1">
    <property type="nucleotide sequence ID" value="NZ_FWZT01000003.1"/>
</dbReference>
<dbReference type="EMBL" id="FWZT01000003">
    <property type="protein sequence ID" value="SMF01376.1"/>
    <property type="molecule type" value="Genomic_DNA"/>
</dbReference>
<feature type="domain" description="Glycoside hydrolase family 2 catalytic" evidence="3">
    <location>
        <begin position="177"/>
        <end position="304"/>
    </location>
</feature>
<dbReference type="PROSITE" id="PS51257">
    <property type="entry name" value="PROKAR_LIPOPROTEIN"/>
    <property type="match status" value="1"/>
</dbReference>
<dbReference type="AlphaFoldDB" id="A0A1Y6BAG7"/>
<dbReference type="Gene3D" id="3.20.20.80">
    <property type="entry name" value="Glycosidases"/>
    <property type="match status" value="1"/>
</dbReference>
<dbReference type="OrthoDB" id="1205943at2"/>
<dbReference type="InterPro" id="IPR017853">
    <property type="entry name" value="GH"/>
</dbReference>
<evidence type="ECO:0000256" key="2">
    <source>
        <dbReference type="SAM" id="SignalP"/>
    </source>
</evidence>
<name>A0A1Y6BAG7_9BACT</name>
<dbReference type="PANTHER" id="PTHR42732:SF1">
    <property type="entry name" value="BETA-MANNOSIDASE"/>
    <property type="match status" value="1"/>
</dbReference>
<evidence type="ECO:0000256" key="1">
    <source>
        <dbReference type="SAM" id="MobiDB-lite"/>
    </source>
</evidence>
<feature type="compositionally biased region" description="Basic and acidic residues" evidence="1">
    <location>
        <begin position="43"/>
        <end position="59"/>
    </location>
</feature>
<feature type="compositionally biased region" description="Polar residues" evidence="1">
    <location>
        <begin position="65"/>
        <end position="75"/>
    </location>
</feature>
<dbReference type="STRING" id="1513793.SAMN06296036_103173"/>
<keyword evidence="4" id="KW-0378">Hydrolase</keyword>
<reference evidence="5" key="1">
    <citation type="submission" date="2017-04" db="EMBL/GenBank/DDBJ databases">
        <authorList>
            <person name="Varghese N."/>
            <person name="Submissions S."/>
        </authorList>
    </citation>
    <scope>NUCLEOTIDE SEQUENCE [LARGE SCALE GENOMIC DNA]</scope>
    <source>
        <strain evidence="5">RKEM611</strain>
    </source>
</reference>
<proteinExistence type="predicted"/>
<accession>A0A1Y6BAG7</accession>
<feature type="signal peptide" evidence="2">
    <location>
        <begin position="1"/>
        <end position="19"/>
    </location>
</feature>
<dbReference type="GO" id="GO:0005975">
    <property type="term" value="P:carbohydrate metabolic process"/>
    <property type="evidence" value="ECO:0007669"/>
    <property type="project" value="InterPro"/>
</dbReference>
<organism evidence="4 5">
    <name type="scientific">Pseudobacteriovorax antillogorgiicola</name>
    <dbReference type="NCBI Taxonomy" id="1513793"/>
    <lineage>
        <taxon>Bacteria</taxon>
        <taxon>Pseudomonadati</taxon>
        <taxon>Bdellovibrionota</taxon>
        <taxon>Oligoflexia</taxon>
        <taxon>Oligoflexales</taxon>
        <taxon>Pseudobacteriovoracaceae</taxon>
        <taxon>Pseudobacteriovorax</taxon>
    </lineage>
</organism>
<sequence>MKRLIDLMLLALLISSCMASPDMIRPRIFESNEASNPSEVADEGPRNKSDELSGEKDTTEEPANDPSSNDQTQEPSIGVSLDKQVLMVDGKPFDIKAICWNPVKKGYRHPEGVAFRRGGPAFDLAYIERDIKLISEAGFNTVRPYDAIVDPEVLDLIDQYGIKIIVPAFNYFGTSDDDIRARIAATKDHPTTLFWEIGNEWNYNNFYNNNGNLDSSIARVKEVIEVIRAEDKTHPISTDYGEIPEASLIADLDVDLWGLNIYRSASFDDVFDIWKTLTNKPVYIGEYGADAIDDRDNAGRYAPMDQSFAAVELTKQIMAQYSSQGKGPVLGGAMFEFSDEWWKDGNGSADTHDIGGIAPGGGPYPDRTFNEEWWGIVDIDRKPRPAYEAMKALYKP</sequence>
<dbReference type="InterPro" id="IPR051913">
    <property type="entry name" value="GH2_Domain-Containing"/>
</dbReference>
<gene>
    <name evidence="4" type="ORF">SAMN06296036_103173</name>
</gene>
<feature type="region of interest" description="Disordered" evidence="1">
    <location>
        <begin position="32"/>
        <end position="76"/>
    </location>
</feature>
<dbReference type="Pfam" id="PF02836">
    <property type="entry name" value="Glyco_hydro_2_C"/>
    <property type="match status" value="1"/>
</dbReference>
<feature type="chain" id="PRO_5013164823" evidence="2">
    <location>
        <begin position="20"/>
        <end position="396"/>
    </location>
</feature>
<keyword evidence="5" id="KW-1185">Reference proteome</keyword>
<evidence type="ECO:0000313" key="5">
    <source>
        <dbReference type="Proteomes" id="UP000192907"/>
    </source>
</evidence>